<reference evidence="2" key="1">
    <citation type="submission" date="2020-08" db="EMBL/GenBank/DDBJ databases">
        <title>Ramlibacter sp. USB13 16S ribosomal RNA gene genome sequencing and assembly.</title>
        <authorList>
            <person name="Kang M."/>
        </authorList>
    </citation>
    <scope>NUCLEOTIDE SEQUENCE</scope>
    <source>
        <strain evidence="2">USB13</strain>
    </source>
</reference>
<feature type="region of interest" description="Disordered" evidence="1">
    <location>
        <begin position="64"/>
        <end position="96"/>
    </location>
</feature>
<accession>A0A923SBN3</accession>
<name>A0A923SBN3_9BURK</name>
<evidence type="ECO:0000313" key="2">
    <source>
        <dbReference type="EMBL" id="MBC5784076.1"/>
    </source>
</evidence>
<sequence>MQSSDTPKDGDFASYLEGGKKPSAEVSASRPDVSAEAPSEAPPQTLEQVLVEGQDPTEEFLERWNDLQNAPELSDEEIERQALEAGGDDDDPNTPE</sequence>
<dbReference type="Proteomes" id="UP000608513">
    <property type="component" value="Unassembled WGS sequence"/>
</dbReference>
<feature type="region of interest" description="Disordered" evidence="1">
    <location>
        <begin position="1"/>
        <end position="46"/>
    </location>
</feature>
<dbReference type="AlphaFoldDB" id="A0A923SBN3"/>
<proteinExistence type="predicted"/>
<evidence type="ECO:0000256" key="1">
    <source>
        <dbReference type="SAM" id="MobiDB-lite"/>
    </source>
</evidence>
<dbReference type="RefSeq" id="WP_187076813.1">
    <property type="nucleotide sequence ID" value="NZ_JACORT010000005.1"/>
</dbReference>
<protein>
    <submittedName>
        <fullName evidence="2">Uncharacterized protein</fullName>
    </submittedName>
</protein>
<organism evidence="2 3">
    <name type="scientific">Ramlibacter cellulosilyticus</name>
    <dbReference type="NCBI Taxonomy" id="2764187"/>
    <lineage>
        <taxon>Bacteria</taxon>
        <taxon>Pseudomonadati</taxon>
        <taxon>Pseudomonadota</taxon>
        <taxon>Betaproteobacteria</taxon>
        <taxon>Burkholderiales</taxon>
        <taxon>Comamonadaceae</taxon>
        <taxon>Ramlibacter</taxon>
    </lineage>
</organism>
<gene>
    <name evidence="2" type="ORF">H8N03_14080</name>
</gene>
<dbReference type="EMBL" id="JACORT010000005">
    <property type="protein sequence ID" value="MBC5784076.1"/>
    <property type="molecule type" value="Genomic_DNA"/>
</dbReference>
<feature type="compositionally biased region" description="Basic and acidic residues" evidence="1">
    <location>
        <begin position="1"/>
        <end position="11"/>
    </location>
</feature>
<feature type="compositionally biased region" description="Acidic residues" evidence="1">
    <location>
        <begin position="86"/>
        <end position="96"/>
    </location>
</feature>
<comment type="caution">
    <text evidence="2">The sequence shown here is derived from an EMBL/GenBank/DDBJ whole genome shotgun (WGS) entry which is preliminary data.</text>
</comment>
<evidence type="ECO:0000313" key="3">
    <source>
        <dbReference type="Proteomes" id="UP000608513"/>
    </source>
</evidence>
<keyword evidence="3" id="KW-1185">Reference proteome</keyword>